<reference evidence="1" key="1">
    <citation type="submission" date="2017-04" db="EMBL/GenBank/DDBJ databases">
        <title>Complete Genome Sequences of Twelve Strains of a Stable Defined Moderately Diverse Mouse Microbiota 2 (sDMDMm2).</title>
        <authorList>
            <person name="Uchimura Y."/>
            <person name="Wyss M."/>
            <person name="Brugiroux S."/>
            <person name="Limenitakis J.P."/>
            <person name="Stecher B."/>
            <person name="McCoy K.D."/>
            <person name="Macpherson A.J."/>
        </authorList>
    </citation>
    <scope>NUCLEOTIDE SEQUENCE</scope>
    <source>
        <strain evidence="1">YL58</strain>
    </source>
</reference>
<dbReference type="Pfam" id="PF03692">
    <property type="entry name" value="CxxCxxCC"/>
    <property type="match status" value="1"/>
</dbReference>
<dbReference type="OrthoDB" id="9810361at2"/>
<proteinExistence type="predicted"/>
<dbReference type="STRING" id="1796616.A4V09_09240"/>
<dbReference type="KEGG" id="byl:A4V09_09240"/>
<dbReference type="PANTHER" id="PTHR35866">
    <property type="entry name" value="PUTATIVE-RELATED"/>
    <property type="match status" value="1"/>
</dbReference>
<organism evidence="1 2">
    <name type="scientific">Blautia pseudococcoides</name>
    <dbReference type="NCBI Taxonomy" id="1796616"/>
    <lineage>
        <taxon>Bacteria</taxon>
        <taxon>Bacillati</taxon>
        <taxon>Bacillota</taxon>
        <taxon>Clostridia</taxon>
        <taxon>Lachnospirales</taxon>
        <taxon>Lachnospiraceae</taxon>
        <taxon>Blautia</taxon>
    </lineage>
</organism>
<sequence length="224" mass="26232">MEREVLAEDLKKLYKAGDMVKADCGGCQGCSACCQGMGDSIKLDPLDVYRLETNLGLTFEELMNRHIELHITEGSILPNLRMQGTKERCIFLNEEGRCVVHGFRPGLCRLFPLGRYYEEGEFSYYLQSQECPKKNKTKIKVGKWLDIPDLKKYEEFAAKWHFLLKDIRNLLEEKQDEQLTKELNMYVLNLFYTNPYESGADFYIQFEERLEQMRKLLSVLRQNA</sequence>
<accession>A0A1C7I8J8</accession>
<dbReference type="PANTHER" id="PTHR35866:SF1">
    <property type="entry name" value="YKGJ FAMILY CYSTEINE CLUSTER PROTEIN"/>
    <property type="match status" value="1"/>
</dbReference>
<evidence type="ECO:0000313" key="2">
    <source>
        <dbReference type="Proteomes" id="UP000092574"/>
    </source>
</evidence>
<dbReference type="RefSeq" id="WP_065542111.1">
    <property type="nucleotide sequence ID" value="NZ_CP015405.2"/>
</dbReference>
<gene>
    <name evidence="1" type="ORF">A4V09_09240</name>
</gene>
<name>A0A1C7I8J8_9FIRM</name>
<dbReference type="Proteomes" id="UP000092574">
    <property type="component" value="Chromosome"/>
</dbReference>
<dbReference type="InterPro" id="IPR005358">
    <property type="entry name" value="Puta_zinc/iron-chelating_dom"/>
</dbReference>
<evidence type="ECO:0000313" key="1">
    <source>
        <dbReference type="EMBL" id="ANU75931.1"/>
    </source>
</evidence>
<dbReference type="AlphaFoldDB" id="A0A1C7I8J8"/>
<protein>
    <submittedName>
        <fullName evidence="1">Zinc/iron-chelating domain-containing protein</fullName>
    </submittedName>
</protein>
<dbReference type="EMBL" id="CP015405">
    <property type="protein sequence ID" value="ANU75931.1"/>
    <property type="molecule type" value="Genomic_DNA"/>
</dbReference>
<keyword evidence="2" id="KW-1185">Reference proteome</keyword>